<dbReference type="Proteomes" id="UP000308705">
    <property type="component" value="Unassembled WGS sequence"/>
</dbReference>
<dbReference type="AlphaFoldDB" id="A0A4U3ME06"/>
<name>A0A4U3ME06_9ACTN</name>
<feature type="transmembrane region" description="Helical" evidence="2">
    <location>
        <begin position="32"/>
        <end position="54"/>
    </location>
</feature>
<reference evidence="4 5" key="1">
    <citation type="submission" date="2019-04" db="EMBL/GenBank/DDBJ databases">
        <title>Herbidospora sp. NEAU-GS14.nov., a novel actinomycete isolated from soil.</title>
        <authorList>
            <person name="Han L."/>
        </authorList>
    </citation>
    <scope>NUCLEOTIDE SEQUENCE [LARGE SCALE GENOMIC DNA]</scope>
    <source>
        <strain evidence="4 5">NEAU-GS14</strain>
    </source>
</reference>
<dbReference type="PANTHER" id="PTHR35788:SF1">
    <property type="entry name" value="EXPORTED PROTEIN"/>
    <property type="match status" value="1"/>
</dbReference>
<protein>
    <submittedName>
        <fullName evidence="4">Vanomycin resistance protein VanB</fullName>
    </submittedName>
</protein>
<accession>A0A4U3ME06</accession>
<proteinExistence type="predicted"/>
<evidence type="ECO:0000256" key="1">
    <source>
        <dbReference type="SAM" id="MobiDB-lite"/>
    </source>
</evidence>
<dbReference type="PANTHER" id="PTHR35788">
    <property type="entry name" value="EXPORTED PROTEIN-RELATED"/>
    <property type="match status" value="1"/>
</dbReference>
<comment type="caution">
    <text evidence="4">The sequence shown here is derived from an EMBL/GenBank/DDBJ whole genome shotgun (WGS) entry which is preliminary data.</text>
</comment>
<feature type="domain" description="YoaR-like putative peptidoglycan binding" evidence="3">
    <location>
        <begin position="104"/>
        <end position="206"/>
    </location>
</feature>
<dbReference type="Pfam" id="PF12229">
    <property type="entry name" value="PG_binding_4"/>
    <property type="match status" value="2"/>
</dbReference>
<dbReference type="InterPro" id="IPR052913">
    <property type="entry name" value="Glycopeptide_resist_protein"/>
</dbReference>
<dbReference type="InterPro" id="IPR022029">
    <property type="entry name" value="YoaR-like_PG-bd"/>
</dbReference>
<keyword evidence="2" id="KW-1133">Transmembrane helix</keyword>
<keyword evidence="5" id="KW-1185">Reference proteome</keyword>
<dbReference type="InterPro" id="IPR007391">
    <property type="entry name" value="Vancomycin_resist_VanW"/>
</dbReference>
<keyword evidence="2" id="KW-0472">Membrane</keyword>
<evidence type="ECO:0000313" key="4">
    <source>
        <dbReference type="EMBL" id="TKK87588.1"/>
    </source>
</evidence>
<organism evidence="4 5">
    <name type="scientific">Herbidospora galbida</name>
    <dbReference type="NCBI Taxonomy" id="2575442"/>
    <lineage>
        <taxon>Bacteria</taxon>
        <taxon>Bacillati</taxon>
        <taxon>Actinomycetota</taxon>
        <taxon>Actinomycetes</taxon>
        <taxon>Streptosporangiales</taxon>
        <taxon>Streptosporangiaceae</taxon>
        <taxon>Herbidospora</taxon>
    </lineage>
</organism>
<gene>
    <name evidence="4" type="ORF">FDA94_17340</name>
</gene>
<sequence length="575" mass="60556">MTYVTDGTNGVGWSAPTPTPPPAPKRRSRTPLLIAGLVVLALVAAVGGPAVAFAGELPRNTFVAGIDIGGLDPADAQARLAAELAGRAERPITVTAGGKETEVAPEDAGLAFDLPGTVAAAQGGVVDSLSALFGRRDVPLRLKVDEERLKASVAAIAEAADRPARQGGVLYRGLTPRVVAPAAGRAVDQADAAGKLRQAYLDGTRTVSLPLGVVEPYATADAMRRFAASTAKEAVAPITLTNGGRSAELSAAVVAANLRFLPDEQGELRPAFNARKALAGVEERLVDAAKAPKDARFKIVKGKPVVVPSQTGQGVDAAALKASVEEAVTGGGGRTVEVSFTTSEPELTTEKAKALGIKEKVSTYTTHHPCCAPRVTNIHTIADILDNHLVMPGETFSLNGTVGKRDTARGFVSAPMISSGRFVNDVGGGISQFVTTMFNAVFFGGFEDVQHMAHQYYISRYPAGRESTVSYPQPDFRWKNDSKYGVLVTTSYTSTSVTVTFWSTKRWEIEAESSGPYNVNSAAPITDSGPDCLPMGGAQGFSIDVTRVFKKDGKEVRRQKFHTVYDAEPVLTCED</sequence>
<evidence type="ECO:0000313" key="5">
    <source>
        <dbReference type="Proteomes" id="UP000308705"/>
    </source>
</evidence>
<dbReference type="EMBL" id="SZQA01000015">
    <property type="protein sequence ID" value="TKK87588.1"/>
    <property type="molecule type" value="Genomic_DNA"/>
</dbReference>
<dbReference type="Pfam" id="PF04294">
    <property type="entry name" value="VanW"/>
    <property type="match status" value="1"/>
</dbReference>
<evidence type="ECO:0000259" key="3">
    <source>
        <dbReference type="Pfam" id="PF12229"/>
    </source>
</evidence>
<keyword evidence="2" id="KW-0812">Transmembrane</keyword>
<evidence type="ECO:0000256" key="2">
    <source>
        <dbReference type="SAM" id="Phobius"/>
    </source>
</evidence>
<dbReference type="OrthoDB" id="9813301at2"/>
<feature type="domain" description="YoaR-like putative peptidoglycan binding" evidence="3">
    <location>
        <begin position="256"/>
        <end position="336"/>
    </location>
</feature>
<dbReference type="RefSeq" id="WP_137248105.1">
    <property type="nucleotide sequence ID" value="NZ_SZQA01000015.1"/>
</dbReference>
<feature type="region of interest" description="Disordered" evidence="1">
    <location>
        <begin position="1"/>
        <end position="28"/>
    </location>
</feature>